<evidence type="ECO:0000256" key="3">
    <source>
        <dbReference type="HAMAP-Rule" id="MF_01896"/>
    </source>
</evidence>
<comment type="similarity">
    <text evidence="3">Belongs to the DNA gyrase inhibitor family.</text>
</comment>
<accession>A0ABT8PUA8</accession>
<dbReference type="InterPro" id="IPR029442">
    <property type="entry name" value="GyrI-like"/>
</dbReference>
<comment type="caution">
    <text evidence="5">The sequence shown here is derived from an EMBL/GenBank/DDBJ whole genome shotgun (WGS) entry which is preliminary data.</text>
</comment>
<dbReference type="InterPro" id="IPR024911">
    <property type="entry name" value="SmbC"/>
</dbReference>
<dbReference type="PANTHER" id="PTHR40055">
    <property type="entry name" value="TRANSCRIPTIONAL REGULATOR YGIV-RELATED"/>
    <property type="match status" value="1"/>
</dbReference>
<proteinExistence type="inferred from homology"/>
<gene>
    <name evidence="3 5" type="primary">sbmC</name>
    <name evidence="5" type="ORF">Q0A17_09425</name>
</gene>
<evidence type="ECO:0000256" key="1">
    <source>
        <dbReference type="ARBA" id="ARBA00022490"/>
    </source>
</evidence>
<evidence type="ECO:0000313" key="6">
    <source>
        <dbReference type="Proteomes" id="UP001174867"/>
    </source>
</evidence>
<dbReference type="InterPro" id="IPR050908">
    <property type="entry name" value="SmbC-like"/>
</dbReference>
<keyword evidence="2 3" id="KW-0346">Stress response</keyword>
<dbReference type="EMBL" id="JAUJYW010000003">
    <property type="protein sequence ID" value="MDN8599628.1"/>
    <property type="molecule type" value="Genomic_DNA"/>
</dbReference>
<dbReference type="PANTHER" id="PTHR40055:SF2">
    <property type="entry name" value="DNA GYRASE INHIBITOR"/>
    <property type="match status" value="1"/>
</dbReference>
<protein>
    <recommendedName>
        <fullName evidence="3">DNA gyrase inhibitor</fullName>
    </recommendedName>
</protein>
<evidence type="ECO:0000313" key="5">
    <source>
        <dbReference type="EMBL" id="MDN8599628.1"/>
    </source>
</evidence>
<dbReference type="SUPFAM" id="SSF55136">
    <property type="entry name" value="Probable bacterial effector-binding domain"/>
    <property type="match status" value="1"/>
</dbReference>
<comment type="function">
    <text evidence="3">Inhibits the supercoiling activity of DNA gyrase. Acts by inhibiting DNA gyrase at an early step, prior to (or at the step of) binding of DNA by the gyrase. It protects cells against toxins that target DNA gyrase, by inhibiting activity of these toxins and reducing the formation of lethal double-strand breaks in the cell.</text>
</comment>
<dbReference type="Proteomes" id="UP001174867">
    <property type="component" value="Unassembled WGS sequence"/>
</dbReference>
<name>A0ABT8PUA8_9ENTR</name>
<keyword evidence="6" id="KW-1185">Reference proteome</keyword>
<dbReference type="NCBIfam" id="NF007451">
    <property type="entry name" value="PRK10016.1"/>
    <property type="match status" value="1"/>
</dbReference>
<comment type="subunit">
    <text evidence="3">Interacts with DNA gyrase.</text>
</comment>
<keyword evidence="1 3" id="KW-0963">Cytoplasm</keyword>
<organism evidence="5 6">
    <name type="scientific">Citrobacter enshiensis</name>
    <dbReference type="NCBI Taxonomy" id="2971264"/>
    <lineage>
        <taxon>Bacteria</taxon>
        <taxon>Pseudomonadati</taxon>
        <taxon>Pseudomonadota</taxon>
        <taxon>Gammaproteobacteria</taxon>
        <taxon>Enterobacterales</taxon>
        <taxon>Enterobacteriaceae</taxon>
        <taxon>Citrobacter</taxon>
    </lineage>
</organism>
<dbReference type="Pfam" id="PF06445">
    <property type="entry name" value="GyrI-like"/>
    <property type="match status" value="1"/>
</dbReference>
<reference evidence="5 6" key="1">
    <citation type="submission" date="2023-07" db="EMBL/GenBank/DDBJ databases">
        <title>Citrobacter selenititolerans sp. nov., isolated from seleniferous soil.</title>
        <authorList>
            <person name="Zhang S."/>
            <person name="Li K."/>
            <person name="Peng J."/>
            <person name="Wang H."/>
            <person name="Sun J."/>
            <person name="Guo Y."/>
        </authorList>
    </citation>
    <scope>NUCLEOTIDE SEQUENCE [LARGE SCALE GENOMIC DNA]</scope>
    <source>
        <strain evidence="5 6">S2-9</strain>
    </source>
</reference>
<dbReference type="Gene3D" id="3.20.80.10">
    <property type="entry name" value="Regulatory factor, effector binding domain"/>
    <property type="match status" value="1"/>
</dbReference>
<evidence type="ECO:0000256" key="2">
    <source>
        <dbReference type="ARBA" id="ARBA00023016"/>
    </source>
</evidence>
<dbReference type="InterPro" id="IPR011256">
    <property type="entry name" value="Reg_factor_effector_dom_sf"/>
</dbReference>
<evidence type="ECO:0000259" key="4">
    <source>
        <dbReference type="SMART" id="SM00871"/>
    </source>
</evidence>
<feature type="domain" description="AraC effector-binding" evidence="4">
    <location>
        <begin position="1"/>
        <end position="153"/>
    </location>
</feature>
<dbReference type="HAMAP" id="MF_01896">
    <property type="entry name" value="DNA_gyrase_inhibitor"/>
    <property type="match status" value="1"/>
</dbReference>
<dbReference type="RefSeq" id="WP_276294702.1">
    <property type="nucleotide sequence ID" value="NZ_CP119862.1"/>
</dbReference>
<sequence>MNYEIRQAEKRRIAGFHMVGPWEKTVKQGFEQLMMWVDGNQIVPLEWIAVYYDNPDEVPAEKLRCDTVVSVPADFTLPENSEGVILTEIVGGQYAVAVTRVENNDFATPWYQFFNSVLQDSRYQISGKPCFEVYLNNGAEDGYWDIEMHIPVQPKS</sequence>
<dbReference type="SMART" id="SM00871">
    <property type="entry name" value="AraC_E_bind"/>
    <property type="match status" value="1"/>
</dbReference>
<dbReference type="InterPro" id="IPR010499">
    <property type="entry name" value="AraC_E-bd"/>
</dbReference>
<comment type="subcellular location">
    <subcellularLocation>
        <location evidence="3">Cytoplasm</location>
    </subcellularLocation>
</comment>